<dbReference type="InterPro" id="IPR008707">
    <property type="entry name" value="B-propeller_PilY1"/>
</dbReference>
<dbReference type="Pfam" id="PF05567">
    <property type="entry name" value="T4P_PilY1"/>
    <property type="match status" value="1"/>
</dbReference>
<keyword evidence="2" id="KW-0106">Calcium</keyword>
<name>A0ABQ3BTB2_9GAMM</name>
<feature type="domain" description="PilY1 beta-propeller" evidence="3">
    <location>
        <begin position="722"/>
        <end position="1060"/>
    </location>
</feature>
<evidence type="ECO:0000256" key="2">
    <source>
        <dbReference type="ARBA" id="ARBA00022837"/>
    </source>
</evidence>
<protein>
    <recommendedName>
        <fullName evidence="3">PilY1 beta-propeller domain-containing protein</fullName>
    </recommendedName>
</protein>
<evidence type="ECO:0000313" key="5">
    <source>
        <dbReference type="Proteomes" id="UP000643403"/>
    </source>
</evidence>
<organism evidence="4 5">
    <name type="scientific">Cognatilysobacter xinjiangensis</name>
    <dbReference type="NCBI Taxonomy" id="546892"/>
    <lineage>
        <taxon>Bacteria</taxon>
        <taxon>Pseudomonadati</taxon>
        <taxon>Pseudomonadota</taxon>
        <taxon>Gammaproteobacteria</taxon>
        <taxon>Lysobacterales</taxon>
        <taxon>Lysobacteraceae</taxon>
        <taxon>Cognatilysobacter</taxon>
    </lineage>
</organism>
<accession>A0ABQ3BTB2</accession>
<evidence type="ECO:0000259" key="3">
    <source>
        <dbReference type="Pfam" id="PF05567"/>
    </source>
</evidence>
<comment type="caution">
    <text evidence="4">The sequence shown here is derived from an EMBL/GenBank/DDBJ whole genome shotgun (WGS) entry which is preliminary data.</text>
</comment>
<reference evidence="5" key="1">
    <citation type="journal article" date="2019" name="Int. J. Syst. Evol. Microbiol.">
        <title>The Global Catalogue of Microorganisms (GCM) 10K type strain sequencing project: providing services to taxonomists for standard genome sequencing and annotation.</title>
        <authorList>
            <consortium name="The Broad Institute Genomics Platform"/>
            <consortium name="The Broad Institute Genome Sequencing Center for Infectious Disease"/>
            <person name="Wu L."/>
            <person name="Ma J."/>
        </authorList>
    </citation>
    <scope>NUCLEOTIDE SEQUENCE [LARGE SCALE GENOMIC DNA]</scope>
    <source>
        <strain evidence="5">KCTC 22558</strain>
    </source>
</reference>
<proteinExistence type="predicted"/>
<evidence type="ECO:0000256" key="1">
    <source>
        <dbReference type="ARBA" id="ARBA00022723"/>
    </source>
</evidence>
<gene>
    <name evidence="4" type="ORF">GCM10008101_04740</name>
</gene>
<keyword evidence="5" id="KW-1185">Reference proteome</keyword>
<sequence>MINARKTSLGLGLLVVAGGLSYWAYNADAVQGQGVLAQAPLNIQSSVAPAFMMAVDDSGSMTFETLFPGQDGEACFSGGSFFTGPGVLRASGGTCDYHHLFPYEGYRIDTGRYAIPPIDQLGAARSPTYNPQYFNPSVEYVPWVNEDGTRYADSTASNAKVDPRKTLTINLLDDRAMAGNADYYFRVLNGMKIPAGTKYYKTGNCSGLAGDNNKWESRDSVQTVGATCTVGIEYYPATFYLPTSVAAPAGYRTEKRTLVNDGCGTGCDLYRYDIKSGNYSSTSDYNAAAKNFANWFTYYGNRNRAMIAGMTQSLVDINNMRIGYLRINQHAGYDNPVAATGERVTMNDMAVTADRVSLYNSLFALPASGSTPNRQAVNSASIQFTRTDSGAPIQYACQKNAVMLFTDGYSNQDGPNVGNVDTVMGAPFGDGWSNTLADIATKYYLNANGTVGAAGASSLRPTMSAGKVPVPQACNAPNPDPKLDCQSNLHVNFYGVTLGARGNLYNAALNQDAFTDSSVYSNWPSRQNDNPSTVDDIWHAATNTRGEYINARTPRDITDAMRRILASVGGGETPSGSLALTGARVGEGSFSVEPLYASANSGTDWYSTLTAYGLTTNNLTGQVYQTVRWEASAKLPVAGSRNIYVGKSSGNVKPTVTAFNTTNVSLADLCSDTLSRCTAAGSARNSINSLGVNQAEAIAYLRGDQSLEGSTTTPLRRRTTRLGDIVNSSPLIVSPLNDYGYRSLGGADPYNYAAYLEAKKARKPMIYVGANDGMLHAFHGDTGVEQFAYVPVASLGHMGNLLFPYRAEDKDDQVFTHRYYVDGPVNVSDAYYSGSWQTVLVGALGAGGRGVFAIDVSAPTSFATSAVLWDINDRSSDATVKNNIGHVLAKPVIVPVKIGSTVSWKVIFGNGYNSINNRAVLFIVDVATGAVTTVQAAEAGYSGPNGLGEVIVLDRFVGSTTTTGRDGYADTVYAGDQNGAVWKFDLRSATPAAQSTPFFIAADSTGNRQAITGGFEAAAGPRSGVMLYFGTGSFSFVNDPTDKQIQTFYGVLDTGASVARADLQQQTVLTQATGSRTTSMLGLGAGKKGWYIDLLVGSVGTGERFVGTPRVESGIVFFATFDPNSTDACATGGTNRLYGLGALNGAAALSYVKVGTPDGTSPGAGTGAINLSTTGSAPVRDIAVLTSSRQGLLPDTATSTEVDEALDARCMMVVQTPGSQPLYLRRPCGRQSWRQVR</sequence>
<keyword evidence="1" id="KW-0479">Metal-binding</keyword>
<evidence type="ECO:0000313" key="4">
    <source>
        <dbReference type="EMBL" id="GGZ54522.1"/>
    </source>
</evidence>
<dbReference type="EMBL" id="BMXY01000001">
    <property type="protein sequence ID" value="GGZ54522.1"/>
    <property type="molecule type" value="Genomic_DNA"/>
</dbReference>
<dbReference type="Proteomes" id="UP000643403">
    <property type="component" value="Unassembled WGS sequence"/>
</dbReference>